<dbReference type="KEGG" id="vg:65101851"/>
<protein>
    <submittedName>
        <fullName evidence="1">Cyun31</fullName>
    </submittedName>
</protein>
<proteinExistence type="predicted"/>
<sequence>MHRIKSVAMFLVLWHRVKSGKTRRRMLDPDQFYRDNIVSRQNEKWHNINNTKNEHMRMVCFEGTEMSLKSLLDECDFGLQTLLREYYCCENKVVLPKFDYNFWWYRSVRLSDININKYFLLRFILEGNLYFLKKLLDLYAFLLPLSFTHFFSMYGLCACIKGCRCGYKICLYTEDRHFYYCVVYASNYVNFVLPHAFYDDIYESSRFDRCADYHINNMLSIDPLLVAQMFLNLAARNINLQYCYYDMVYDKMGWSKRVLDEWRAKHNVSKLFFELDGHYVVLEDAALVKAIETLPCNSKTLKYLSYTVHKKKIHLANKKHKTCILKSNQILFTRLTYANLLLLACNEFLHEFVVAMLNYQRNVLSNYKDYREMSVRIIFIERPVLKCRRSRFILFCKRVYPFCHSEQQKASIVKACEAAGVDVNSVTKTDLVPFANKIGVWWLHHMYKPTGKQMVVIQHRFEKLYQATCKTLLNK</sequence>
<dbReference type="EMBL" id="KT957089">
    <property type="protein sequence ID" value="AOT85501.1"/>
    <property type="molecule type" value="Genomic_DNA"/>
</dbReference>
<organism evidence="1 2">
    <name type="scientific">Cyclophragma undans nucleopolyhedrovirus</name>
    <dbReference type="NCBI Taxonomy" id="1906244"/>
    <lineage>
        <taxon>Viruses</taxon>
        <taxon>Viruses incertae sedis</taxon>
        <taxon>Naldaviricetes</taxon>
        <taxon>Lefavirales</taxon>
        <taxon>Baculoviridae</taxon>
        <taxon>Alphabaculovirus</taxon>
        <taxon>Alphabaculovirus cycundantis</taxon>
    </lineage>
</organism>
<accession>A0A288QB14</accession>
<dbReference type="GeneID" id="65101851"/>
<name>A0A288QB14_9ABAC</name>
<reference evidence="1" key="1">
    <citation type="submission" date="2018-05" db="EMBL/GenBank/DDBJ databases">
        <title>Genome sequence and analysis of Cyclophragma undans nucleopolyhedrovirus: a distinct group I alphabaculovirus.</title>
        <authorList>
            <person name="Zhu Z."/>
            <person name="Yin F."/>
            <person name="Liu X."/>
            <person name="Hou D."/>
            <person name="Wang J."/>
            <person name="Zhang L."/>
            <person name="Arif B."/>
            <person name="Wang H."/>
            <person name="Deng F."/>
            <person name="Hu Z."/>
        </authorList>
    </citation>
    <scope>NUCLEOTIDE SEQUENCE [LARGE SCALE GENOMIC DNA]</scope>
    <source>
        <strain evidence="1">Whiov</strain>
    </source>
</reference>
<evidence type="ECO:0000313" key="1">
    <source>
        <dbReference type="EMBL" id="AOT85501.1"/>
    </source>
</evidence>
<dbReference type="RefSeq" id="YP_010086633.1">
    <property type="nucleotide sequence ID" value="NC_055467.1"/>
</dbReference>
<dbReference type="Proteomes" id="UP000502721">
    <property type="component" value="Segment"/>
</dbReference>
<keyword evidence="2" id="KW-1185">Reference proteome</keyword>
<evidence type="ECO:0000313" key="2">
    <source>
        <dbReference type="Proteomes" id="UP000502721"/>
    </source>
</evidence>